<evidence type="ECO:0008006" key="4">
    <source>
        <dbReference type="Google" id="ProtNLM"/>
    </source>
</evidence>
<dbReference type="Proteomes" id="UP000283522">
    <property type="component" value="Unassembled WGS sequence"/>
</dbReference>
<dbReference type="EMBL" id="QXML01000001">
    <property type="protein sequence ID" value="RIW18839.1"/>
    <property type="molecule type" value="Genomic_DNA"/>
</dbReference>
<keyword evidence="3" id="KW-1185">Reference proteome</keyword>
<dbReference type="OrthoDB" id="1098580at2"/>
<accession>A0A418PXS0</accession>
<organism evidence="2 3">
    <name type="scientific">Algoriphagus lacus</name>
    <dbReference type="NCBI Taxonomy" id="2056311"/>
    <lineage>
        <taxon>Bacteria</taxon>
        <taxon>Pseudomonadati</taxon>
        <taxon>Bacteroidota</taxon>
        <taxon>Cytophagia</taxon>
        <taxon>Cytophagales</taxon>
        <taxon>Cyclobacteriaceae</taxon>
        <taxon>Algoriphagus</taxon>
    </lineage>
</organism>
<comment type="caution">
    <text evidence="2">The sequence shown here is derived from an EMBL/GenBank/DDBJ whole genome shotgun (WGS) entry which is preliminary data.</text>
</comment>
<evidence type="ECO:0000256" key="1">
    <source>
        <dbReference type="SAM" id="SignalP"/>
    </source>
</evidence>
<protein>
    <recommendedName>
        <fullName evidence="4">Outer membrane protein beta-barrel domain-containing protein</fullName>
    </recommendedName>
</protein>
<feature type="signal peptide" evidence="1">
    <location>
        <begin position="1"/>
        <end position="25"/>
    </location>
</feature>
<gene>
    <name evidence="2" type="ORF">D0X99_03930</name>
</gene>
<evidence type="ECO:0000313" key="3">
    <source>
        <dbReference type="Proteomes" id="UP000283522"/>
    </source>
</evidence>
<dbReference type="RefSeq" id="WP_119476315.1">
    <property type="nucleotide sequence ID" value="NZ_QXML01000001.1"/>
</dbReference>
<dbReference type="AlphaFoldDB" id="A0A418PXS0"/>
<feature type="chain" id="PRO_5019053127" description="Outer membrane protein beta-barrel domain-containing protein" evidence="1">
    <location>
        <begin position="26"/>
        <end position="183"/>
    </location>
</feature>
<sequence>MSLLKNNLLLLALMGLFFFSNPSFAQREIDTEAKPPLKDRMYFGGNLGLQFGTVTLIDVSPLVGVMITPRFSSGVGATFQYYDDSRFQGAEGTSYGGRLFSRFNVLPNIFLQGEYESINWEAYDYNAEDFRRIWSNALFLGGGYFAPFGSRGGANFTFLYNVLYDRENSYYAEPYVIRVGFVM</sequence>
<evidence type="ECO:0000313" key="2">
    <source>
        <dbReference type="EMBL" id="RIW18839.1"/>
    </source>
</evidence>
<name>A0A418PXS0_9BACT</name>
<keyword evidence="1" id="KW-0732">Signal</keyword>
<reference evidence="2 3" key="1">
    <citation type="submission" date="2018-09" db="EMBL/GenBank/DDBJ databases">
        <authorList>
            <person name="Wang X."/>
            <person name="Du Z."/>
        </authorList>
    </citation>
    <scope>NUCLEOTIDE SEQUENCE [LARGE SCALE GENOMIC DNA]</scope>
    <source>
        <strain evidence="2 3">N3</strain>
    </source>
</reference>
<proteinExistence type="predicted"/>